<dbReference type="STRING" id="247156.NFA_440"/>
<dbReference type="Proteomes" id="UP000006820">
    <property type="component" value="Chromosome"/>
</dbReference>
<reference evidence="2 3" key="1">
    <citation type="journal article" date="2004" name="Proc. Natl. Acad. Sci. U.S.A.">
        <title>The complete genomic sequence of Nocardia farcinica IFM 10152.</title>
        <authorList>
            <person name="Ishikawa J."/>
            <person name="Yamashita A."/>
            <person name="Mikami Y."/>
            <person name="Hoshino Y."/>
            <person name="Kurita H."/>
            <person name="Hotta K."/>
            <person name="Shiba T."/>
            <person name="Hattori M."/>
        </authorList>
    </citation>
    <scope>NUCLEOTIDE SEQUENCE [LARGE SCALE GENOMIC DNA]</scope>
    <source>
        <strain evidence="2 3">IFM 10152</strain>
    </source>
</reference>
<gene>
    <name evidence="2" type="ordered locus">NFA_440</name>
</gene>
<proteinExistence type="predicted"/>
<accession>Q5Z3V5</accession>
<dbReference type="AlphaFoldDB" id="Q5Z3V5"/>
<sequence>MALISSRSAAPGRPPAKRRRNTMSLKRYEVEVNGHKTVLQLSDEDAKDRGLTAADEVKARPAANKAARAANKGQGATEGQ</sequence>
<feature type="region of interest" description="Disordered" evidence="1">
    <location>
        <begin position="42"/>
        <end position="80"/>
    </location>
</feature>
<keyword evidence="3" id="KW-1185">Reference proteome</keyword>
<dbReference type="EMBL" id="AP006618">
    <property type="protein sequence ID" value="BAD54886.1"/>
    <property type="molecule type" value="Genomic_DNA"/>
</dbReference>
<name>Q5Z3V5_NOCFA</name>
<protein>
    <submittedName>
        <fullName evidence="2">Uncharacterized protein</fullName>
    </submittedName>
</protein>
<feature type="compositionally biased region" description="Low complexity" evidence="1">
    <location>
        <begin position="60"/>
        <end position="72"/>
    </location>
</feature>
<dbReference type="KEGG" id="nfa:NFA_440"/>
<evidence type="ECO:0000313" key="2">
    <source>
        <dbReference type="EMBL" id="BAD54886.1"/>
    </source>
</evidence>
<dbReference type="HOGENOM" id="CLU_2586181_0_0_11"/>
<organism evidence="2 3">
    <name type="scientific">Nocardia farcinica (strain IFM 10152)</name>
    <dbReference type="NCBI Taxonomy" id="247156"/>
    <lineage>
        <taxon>Bacteria</taxon>
        <taxon>Bacillati</taxon>
        <taxon>Actinomycetota</taxon>
        <taxon>Actinomycetes</taxon>
        <taxon>Mycobacteriales</taxon>
        <taxon>Nocardiaceae</taxon>
        <taxon>Nocardia</taxon>
    </lineage>
</organism>
<evidence type="ECO:0000256" key="1">
    <source>
        <dbReference type="SAM" id="MobiDB-lite"/>
    </source>
</evidence>
<feature type="region of interest" description="Disordered" evidence="1">
    <location>
        <begin position="1"/>
        <end position="23"/>
    </location>
</feature>
<evidence type="ECO:0000313" key="3">
    <source>
        <dbReference type="Proteomes" id="UP000006820"/>
    </source>
</evidence>
<feature type="compositionally biased region" description="Low complexity" evidence="1">
    <location>
        <begin position="1"/>
        <end position="11"/>
    </location>
</feature>
<feature type="compositionally biased region" description="Basic and acidic residues" evidence="1">
    <location>
        <begin position="44"/>
        <end position="59"/>
    </location>
</feature>